<accession>A0A9D6V3C9</accession>
<dbReference type="AlphaFoldDB" id="A0A9D6V3C9"/>
<dbReference type="InterPro" id="IPR023346">
    <property type="entry name" value="Lysozyme-like_dom_sf"/>
</dbReference>
<evidence type="ECO:0000313" key="4">
    <source>
        <dbReference type="Proteomes" id="UP000807825"/>
    </source>
</evidence>
<evidence type="ECO:0000256" key="1">
    <source>
        <dbReference type="SAM" id="SignalP"/>
    </source>
</evidence>
<keyword evidence="1" id="KW-0732">Signal</keyword>
<feature type="domain" description="Transglycosylase SLT" evidence="2">
    <location>
        <begin position="76"/>
        <end position="152"/>
    </location>
</feature>
<dbReference type="EMBL" id="JACRDE010000196">
    <property type="protein sequence ID" value="MBI5249251.1"/>
    <property type="molecule type" value="Genomic_DNA"/>
</dbReference>
<dbReference type="InterPro" id="IPR008258">
    <property type="entry name" value="Transglycosylase_SLT_dom_1"/>
</dbReference>
<reference evidence="3" key="1">
    <citation type="submission" date="2020-07" db="EMBL/GenBank/DDBJ databases">
        <title>Huge and variable diversity of episymbiotic CPR bacteria and DPANN archaea in groundwater ecosystems.</title>
        <authorList>
            <person name="He C.Y."/>
            <person name="Keren R."/>
            <person name="Whittaker M."/>
            <person name="Farag I.F."/>
            <person name="Doudna J."/>
            <person name="Cate J.H.D."/>
            <person name="Banfield J.F."/>
        </authorList>
    </citation>
    <scope>NUCLEOTIDE SEQUENCE</scope>
    <source>
        <strain evidence="3">NC_groundwater_1664_Pr3_B-0.1um_52_9</strain>
    </source>
</reference>
<sequence length="198" mass="22166">MVRGIIPICIMLSFIMPAALAAGQVVHPNGIDICSQIIQEMTDGRIGIQKAREISLAIGNAGNRHFGKVTCGDMWLYMAIVYVESGFKNNVINEQNCRGMFQVHAPSWAGKFGIRYSDLLDTQTNADAGISVFKYYLQLYRNIVAALSAYNSDDPRAAISYARAVLHARQKIKKRYTQIYRQLKNDMIASEIQTPDQK</sequence>
<dbReference type="Proteomes" id="UP000807825">
    <property type="component" value="Unassembled WGS sequence"/>
</dbReference>
<feature type="signal peptide" evidence="1">
    <location>
        <begin position="1"/>
        <end position="21"/>
    </location>
</feature>
<protein>
    <submittedName>
        <fullName evidence="3">Lytic transglycosylase domain-containing protein</fullName>
    </submittedName>
</protein>
<proteinExistence type="predicted"/>
<name>A0A9D6V3C9_9BACT</name>
<dbReference type="SUPFAM" id="SSF53955">
    <property type="entry name" value="Lysozyme-like"/>
    <property type="match status" value="1"/>
</dbReference>
<evidence type="ECO:0000259" key="2">
    <source>
        <dbReference type="Pfam" id="PF01464"/>
    </source>
</evidence>
<gene>
    <name evidence="3" type="ORF">HY912_07135</name>
</gene>
<feature type="chain" id="PRO_5039140661" evidence="1">
    <location>
        <begin position="22"/>
        <end position="198"/>
    </location>
</feature>
<dbReference type="CDD" id="cd00254">
    <property type="entry name" value="LT-like"/>
    <property type="match status" value="1"/>
</dbReference>
<comment type="caution">
    <text evidence="3">The sequence shown here is derived from an EMBL/GenBank/DDBJ whole genome shotgun (WGS) entry which is preliminary data.</text>
</comment>
<dbReference type="Gene3D" id="1.10.530.10">
    <property type="match status" value="1"/>
</dbReference>
<organism evidence="3 4">
    <name type="scientific">Desulfomonile tiedjei</name>
    <dbReference type="NCBI Taxonomy" id="2358"/>
    <lineage>
        <taxon>Bacteria</taxon>
        <taxon>Pseudomonadati</taxon>
        <taxon>Thermodesulfobacteriota</taxon>
        <taxon>Desulfomonilia</taxon>
        <taxon>Desulfomonilales</taxon>
        <taxon>Desulfomonilaceae</taxon>
        <taxon>Desulfomonile</taxon>
    </lineage>
</organism>
<evidence type="ECO:0000313" key="3">
    <source>
        <dbReference type="EMBL" id="MBI5249251.1"/>
    </source>
</evidence>
<dbReference type="Pfam" id="PF01464">
    <property type="entry name" value="SLT"/>
    <property type="match status" value="1"/>
</dbReference>